<feature type="domain" description="Transcription elongation factor GreA/GreB C-terminal" evidence="1">
    <location>
        <begin position="80"/>
        <end position="143"/>
    </location>
</feature>
<dbReference type="SUPFAM" id="SSF54534">
    <property type="entry name" value="FKBP-like"/>
    <property type="match status" value="1"/>
</dbReference>
<dbReference type="Gene3D" id="3.10.50.30">
    <property type="entry name" value="Transcription elongation factor, GreA/GreB, C-terminal domain"/>
    <property type="match status" value="1"/>
</dbReference>
<organism evidence="2 3">
    <name type="scientific">Gillisia mitskevichiae</name>
    <dbReference type="NCBI Taxonomy" id="270921"/>
    <lineage>
        <taxon>Bacteria</taxon>
        <taxon>Pseudomonadati</taxon>
        <taxon>Bacteroidota</taxon>
        <taxon>Flavobacteriia</taxon>
        <taxon>Flavobacteriales</taxon>
        <taxon>Flavobacteriaceae</taxon>
        <taxon>Gillisia</taxon>
    </lineage>
</organism>
<dbReference type="GO" id="GO:0003746">
    <property type="term" value="F:translation elongation factor activity"/>
    <property type="evidence" value="ECO:0007669"/>
    <property type="project" value="UniProtKB-KW"/>
</dbReference>
<dbReference type="PIRSF" id="PIRSF006092">
    <property type="entry name" value="GreA_GreB"/>
    <property type="match status" value="1"/>
</dbReference>
<dbReference type="GO" id="GO:0070063">
    <property type="term" value="F:RNA polymerase binding"/>
    <property type="evidence" value="ECO:0007669"/>
    <property type="project" value="InterPro"/>
</dbReference>
<dbReference type="EMBL" id="RBLG01000001">
    <property type="protein sequence ID" value="RKS55337.1"/>
    <property type="molecule type" value="Genomic_DNA"/>
</dbReference>
<dbReference type="InterPro" id="IPR023459">
    <property type="entry name" value="Tscrpt_elong_fac_GreA/B_fam"/>
</dbReference>
<accession>A0A495PXN6</accession>
<evidence type="ECO:0000313" key="2">
    <source>
        <dbReference type="EMBL" id="RKS55337.1"/>
    </source>
</evidence>
<evidence type="ECO:0000313" key="3">
    <source>
        <dbReference type="Proteomes" id="UP000276282"/>
    </source>
</evidence>
<gene>
    <name evidence="2" type="ORF">BC962_0297</name>
</gene>
<evidence type="ECO:0000259" key="1">
    <source>
        <dbReference type="Pfam" id="PF01272"/>
    </source>
</evidence>
<keyword evidence="2" id="KW-0648">Protein biosynthesis</keyword>
<dbReference type="InterPro" id="IPR001437">
    <property type="entry name" value="Tscrpt_elong_fac_GreA/B_C"/>
</dbReference>
<protein>
    <submittedName>
        <fullName evidence="2">GreA/GreB family transcription elongation factor</fullName>
    </submittedName>
</protein>
<keyword evidence="3" id="KW-1185">Reference proteome</keyword>
<reference evidence="2 3" key="1">
    <citation type="submission" date="2018-10" db="EMBL/GenBank/DDBJ databases">
        <title>Genomic Encyclopedia of Archaeal and Bacterial Type Strains, Phase II (KMG-II): from individual species to whole genera.</title>
        <authorList>
            <person name="Goeker M."/>
        </authorList>
    </citation>
    <scope>NUCLEOTIDE SEQUENCE [LARGE SCALE GENOMIC DNA]</scope>
    <source>
        <strain evidence="2 3">DSM 19839</strain>
    </source>
</reference>
<name>A0A495PXN6_9FLAO</name>
<dbReference type="Pfam" id="PF01272">
    <property type="entry name" value="GreA_GreB"/>
    <property type="match status" value="1"/>
</dbReference>
<proteinExistence type="predicted"/>
<sequence length="147" mass="16094">MKEELYKTCESYLEEKIARISHSILDLEAALTNESKSSAGDKYETSREMINIEIHKLSSQLQQFQKLQVTLEMAKRNASRDIVRMGSLVEATNATYFICIPIGEVSLGDKKVYVIGAASPIAQALIGKSVGDTFTFNAVSGAIVSIS</sequence>
<dbReference type="GO" id="GO:0003677">
    <property type="term" value="F:DNA binding"/>
    <property type="evidence" value="ECO:0007669"/>
    <property type="project" value="InterPro"/>
</dbReference>
<dbReference type="InterPro" id="IPR036953">
    <property type="entry name" value="GreA/GreB_C_sf"/>
</dbReference>
<dbReference type="AlphaFoldDB" id="A0A495PXN6"/>
<keyword evidence="2" id="KW-0251">Elongation factor</keyword>
<comment type="caution">
    <text evidence="2">The sequence shown here is derived from an EMBL/GenBank/DDBJ whole genome shotgun (WGS) entry which is preliminary data.</text>
</comment>
<dbReference type="Proteomes" id="UP000276282">
    <property type="component" value="Unassembled WGS sequence"/>
</dbReference>
<dbReference type="RefSeq" id="WP_245983959.1">
    <property type="nucleotide sequence ID" value="NZ_RBLG01000001.1"/>
</dbReference>
<dbReference type="GO" id="GO:0032784">
    <property type="term" value="P:regulation of DNA-templated transcription elongation"/>
    <property type="evidence" value="ECO:0007669"/>
    <property type="project" value="InterPro"/>
</dbReference>